<keyword evidence="2" id="KW-1185">Reference proteome</keyword>
<name>A0A8X7CM43_9ARAC</name>
<dbReference type="EMBL" id="BMAV01018396">
    <property type="protein sequence ID" value="GFY70745.1"/>
    <property type="molecule type" value="Genomic_DNA"/>
</dbReference>
<dbReference type="AlphaFoldDB" id="A0A8X7CM43"/>
<sequence length="112" mass="13395">MGRIRNLIRWLLLEWENQKQHSKWNKISLLYCSILNARKRCCFCTSGEILSESRAELLNVEADRFYLYGRDKNVSIVSLNFFSRILVRFRASTRKEIHCRNQTVYVKLHIAN</sequence>
<evidence type="ECO:0000313" key="1">
    <source>
        <dbReference type="EMBL" id="GFY70745.1"/>
    </source>
</evidence>
<proteinExistence type="predicted"/>
<evidence type="ECO:0000313" key="2">
    <source>
        <dbReference type="Proteomes" id="UP000886998"/>
    </source>
</evidence>
<gene>
    <name evidence="1" type="ORF">TNIN_27741</name>
</gene>
<organism evidence="1 2">
    <name type="scientific">Trichonephila inaurata madagascariensis</name>
    <dbReference type="NCBI Taxonomy" id="2747483"/>
    <lineage>
        <taxon>Eukaryota</taxon>
        <taxon>Metazoa</taxon>
        <taxon>Ecdysozoa</taxon>
        <taxon>Arthropoda</taxon>
        <taxon>Chelicerata</taxon>
        <taxon>Arachnida</taxon>
        <taxon>Araneae</taxon>
        <taxon>Araneomorphae</taxon>
        <taxon>Entelegynae</taxon>
        <taxon>Araneoidea</taxon>
        <taxon>Nephilidae</taxon>
        <taxon>Trichonephila</taxon>
        <taxon>Trichonephila inaurata</taxon>
    </lineage>
</organism>
<accession>A0A8X7CM43</accession>
<comment type="caution">
    <text evidence="1">The sequence shown here is derived from an EMBL/GenBank/DDBJ whole genome shotgun (WGS) entry which is preliminary data.</text>
</comment>
<protein>
    <submittedName>
        <fullName evidence="1">Uncharacterized protein</fullName>
    </submittedName>
</protein>
<dbReference type="Proteomes" id="UP000886998">
    <property type="component" value="Unassembled WGS sequence"/>
</dbReference>
<reference evidence="1" key="1">
    <citation type="submission" date="2020-08" db="EMBL/GenBank/DDBJ databases">
        <title>Multicomponent nature underlies the extraordinary mechanical properties of spider dragline silk.</title>
        <authorList>
            <person name="Kono N."/>
            <person name="Nakamura H."/>
            <person name="Mori M."/>
            <person name="Yoshida Y."/>
            <person name="Ohtoshi R."/>
            <person name="Malay A.D."/>
            <person name="Moran D.A.P."/>
            <person name="Tomita M."/>
            <person name="Numata K."/>
            <person name="Arakawa K."/>
        </authorList>
    </citation>
    <scope>NUCLEOTIDE SEQUENCE</scope>
</reference>